<keyword evidence="3" id="KW-1185">Reference proteome</keyword>
<dbReference type="AlphaFoldDB" id="A0A9P6A351"/>
<proteinExistence type="predicted"/>
<feature type="region of interest" description="Disordered" evidence="1">
    <location>
        <begin position="1"/>
        <end position="21"/>
    </location>
</feature>
<reference evidence="2" key="1">
    <citation type="submission" date="2020-11" db="EMBL/GenBank/DDBJ databases">
        <authorList>
            <consortium name="DOE Joint Genome Institute"/>
            <person name="Ahrendt S."/>
            <person name="Riley R."/>
            <person name="Andreopoulos W."/>
            <person name="Labutti K."/>
            <person name="Pangilinan J."/>
            <person name="Ruiz-Duenas F.J."/>
            <person name="Barrasa J.M."/>
            <person name="Sanchez-Garcia M."/>
            <person name="Camarero S."/>
            <person name="Miyauchi S."/>
            <person name="Serrano A."/>
            <person name="Linde D."/>
            <person name="Babiker R."/>
            <person name="Drula E."/>
            <person name="Ayuso-Fernandez I."/>
            <person name="Pacheco R."/>
            <person name="Padilla G."/>
            <person name="Ferreira P."/>
            <person name="Barriuso J."/>
            <person name="Kellner H."/>
            <person name="Castanera R."/>
            <person name="Alfaro M."/>
            <person name="Ramirez L."/>
            <person name="Pisabarro A.G."/>
            <person name="Kuo A."/>
            <person name="Tritt A."/>
            <person name="Lipzen A."/>
            <person name="He G."/>
            <person name="Yan M."/>
            <person name="Ng V."/>
            <person name="Cullen D."/>
            <person name="Martin F."/>
            <person name="Rosso M.-N."/>
            <person name="Henrissat B."/>
            <person name="Hibbett D."/>
            <person name="Martinez A.T."/>
            <person name="Grigoriev I.V."/>
        </authorList>
    </citation>
    <scope>NUCLEOTIDE SEQUENCE</scope>
    <source>
        <strain evidence="2">ATCC 90797</strain>
    </source>
</reference>
<accession>A0A9P6A351</accession>
<name>A0A9P6A351_PLEER</name>
<organism evidence="2 3">
    <name type="scientific">Pleurotus eryngii</name>
    <name type="common">Boletus of the steppes</name>
    <dbReference type="NCBI Taxonomy" id="5323"/>
    <lineage>
        <taxon>Eukaryota</taxon>
        <taxon>Fungi</taxon>
        <taxon>Dikarya</taxon>
        <taxon>Basidiomycota</taxon>
        <taxon>Agaricomycotina</taxon>
        <taxon>Agaricomycetes</taxon>
        <taxon>Agaricomycetidae</taxon>
        <taxon>Agaricales</taxon>
        <taxon>Pleurotineae</taxon>
        <taxon>Pleurotaceae</taxon>
        <taxon>Pleurotus</taxon>
    </lineage>
</organism>
<comment type="caution">
    <text evidence="2">The sequence shown here is derived from an EMBL/GenBank/DDBJ whole genome shotgun (WGS) entry which is preliminary data.</text>
</comment>
<sequence length="82" mass="9286">MIKSQRVMRPKSTARTAKGAPVKLQESITLPSAPSPNLQRNFWAGTTKSYRTRSVRSDTVLIYIWCAHGLVTLRNVRDSRID</sequence>
<gene>
    <name evidence="2" type="ORF">BDN71DRAFT_1442548</name>
</gene>
<evidence type="ECO:0000256" key="1">
    <source>
        <dbReference type="SAM" id="MobiDB-lite"/>
    </source>
</evidence>
<evidence type="ECO:0000313" key="3">
    <source>
        <dbReference type="Proteomes" id="UP000807025"/>
    </source>
</evidence>
<protein>
    <submittedName>
        <fullName evidence="2">Uncharacterized protein</fullName>
    </submittedName>
</protein>
<dbReference type="Proteomes" id="UP000807025">
    <property type="component" value="Unassembled WGS sequence"/>
</dbReference>
<dbReference type="EMBL" id="MU154534">
    <property type="protein sequence ID" value="KAF9499053.1"/>
    <property type="molecule type" value="Genomic_DNA"/>
</dbReference>
<evidence type="ECO:0000313" key="2">
    <source>
        <dbReference type="EMBL" id="KAF9499053.1"/>
    </source>
</evidence>